<protein>
    <submittedName>
        <fullName evidence="2">Peptidase M15</fullName>
    </submittedName>
</protein>
<dbReference type="SUPFAM" id="SSF56601">
    <property type="entry name" value="beta-lactamase/transpeptidase-like"/>
    <property type="match status" value="1"/>
</dbReference>
<name>A0A1X0VCV0_LEUPS</name>
<accession>A0A1X0VCV0</accession>
<dbReference type="InterPro" id="IPR000871">
    <property type="entry name" value="Beta-lactam_class-A"/>
</dbReference>
<sequence>MKRYKTKLIVAGVIVLIIGLIIGLSTNKKDVSKPTNVKHVTDKPINLSVDATSAVVIDAKTGQILGVKNADKQVPIASQTKMLTAYGVLQGIKSGKIKWTTKVPITSKSDLSDQDSHLFSHIAVKAGDKLSVKELYDVMFANSANDAAFALGEFMTPKGKTTQQALQMWAKSLHLTGSQWYNSAGQVNGDAFENQIKSASKTAANHATAKQLAMIAKADLELDPTLRKLSEKMTISYHLTASYVVTDKTDYWQLMTQTMPKLSNPNKLIIEGLKTGSTPESGAAFTGIIKDQNGHVFITVVNGAGDYMDEKTRFQATLDVVNEVLAKKQGHTFTSNQTIQKLNFQALKKTEVPVKLAETKTFWTNKKTQLKLSNLSVDTKLAKLNKNQKIGHISPALDAQYLPYTSKTDKQLTVKSGVKGTQANWFVRLWRNLF</sequence>
<dbReference type="EMBL" id="MPLS01000021">
    <property type="protein sequence ID" value="ORI97567.1"/>
    <property type="molecule type" value="Genomic_DNA"/>
</dbReference>
<dbReference type="STRING" id="33968.BMS77_06985"/>
<reference evidence="2 3" key="1">
    <citation type="journal article" date="2017" name="Front. Microbiol.">
        <title>Genomic Characterization of Dairy Associated Leuconostoc Species and Diversity of Leuconostocs in Undefined Mixed Mesophilic Starter Cultures.</title>
        <authorList>
            <person name="Frantzen C.A."/>
            <person name="Kot W."/>
            <person name="Pedersen T.B."/>
            <person name="Ardo Y.M."/>
            <person name="Broadbent J.R."/>
            <person name="Neve H."/>
            <person name="Hansen L.H."/>
            <person name="Dal Bello F."/>
            <person name="Ostlie H.M."/>
            <person name="Kleppen H.P."/>
            <person name="Vogensen F.K."/>
            <person name="Holo H."/>
        </authorList>
    </citation>
    <scope>NUCLEOTIDE SEQUENCE [LARGE SCALE GENOMIC DNA]</scope>
    <source>
        <strain evidence="2 3">LMGCF08</strain>
    </source>
</reference>
<organism evidence="2 3">
    <name type="scientific">Leuconostoc pseudomesenteroides</name>
    <dbReference type="NCBI Taxonomy" id="33968"/>
    <lineage>
        <taxon>Bacteria</taxon>
        <taxon>Bacillati</taxon>
        <taxon>Bacillota</taxon>
        <taxon>Bacilli</taxon>
        <taxon>Lactobacillales</taxon>
        <taxon>Lactobacillaceae</taxon>
        <taxon>Leuconostoc</taxon>
    </lineage>
</organism>
<dbReference type="eggNOG" id="COG1686">
    <property type="taxonomic scope" value="Bacteria"/>
</dbReference>
<dbReference type="GO" id="GO:0030655">
    <property type="term" value="P:beta-lactam antibiotic catabolic process"/>
    <property type="evidence" value="ECO:0007669"/>
    <property type="project" value="InterPro"/>
</dbReference>
<dbReference type="InterPro" id="IPR001967">
    <property type="entry name" value="Peptidase_S11_N"/>
</dbReference>
<dbReference type="Proteomes" id="UP000192288">
    <property type="component" value="Unassembled WGS sequence"/>
</dbReference>
<dbReference type="InterPro" id="IPR012338">
    <property type="entry name" value="Beta-lactam/transpept-like"/>
</dbReference>
<dbReference type="RefSeq" id="WP_004914243.1">
    <property type="nucleotide sequence ID" value="NZ_MPLS01000021.1"/>
</dbReference>
<evidence type="ECO:0000313" key="2">
    <source>
        <dbReference type="EMBL" id="ORI97567.1"/>
    </source>
</evidence>
<dbReference type="PANTHER" id="PTHR35333">
    <property type="entry name" value="BETA-LACTAMASE"/>
    <property type="match status" value="1"/>
</dbReference>
<comment type="caution">
    <text evidence="2">The sequence shown here is derived from an EMBL/GenBank/DDBJ whole genome shotgun (WGS) entry which is preliminary data.</text>
</comment>
<gene>
    <name evidence="2" type="ORF">BMR96_06495</name>
</gene>
<dbReference type="GO" id="GO:0006508">
    <property type="term" value="P:proteolysis"/>
    <property type="evidence" value="ECO:0007669"/>
    <property type="project" value="InterPro"/>
</dbReference>
<dbReference type="GO" id="GO:0046677">
    <property type="term" value="P:response to antibiotic"/>
    <property type="evidence" value="ECO:0007669"/>
    <property type="project" value="InterPro"/>
</dbReference>
<proteinExistence type="predicted"/>
<dbReference type="PANTHER" id="PTHR35333:SF5">
    <property type="entry name" value="CONSERVED LIPOPROTEIN LPQF-RELATED"/>
    <property type="match status" value="1"/>
</dbReference>
<dbReference type="AlphaFoldDB" id="A0A1X0VCV0"/>
<dbReference type="GO" id="GO:0008800">
    <property type="term" value="F:beta-lactamase activity"/>
    <property type="evidence" value="ECO:0007669"/>
    <property type="project" value="InterPro"/>
</dbReference>
<evidence type="ECO:0000313" key="3">
    <source>
        <dbReference type="Proteomes" id="UP000192288"/>
    </source>
</evidence>
<dbReference type="GO" id="GO:0009002">
    <property type="term" value="F:serine-type D-Ala-D-Ala carboxypeptidase activity"/>
    <property type="evidence" value="ECO:0007669"/>
    <property type="project" value="InterPro"/>
</dbReference>
<dbReference type="Pfam" id="PF00768">
    <property type="entry name" value="Peptidase_S11"/>
    <property type="match status" value="1"/>
</dbReference>
<dbReference type="Gene3D" id="3.40.710.10">
    <property type="entry name" value="DD-peptidase/beta-lactamase superfamily"/>
    <property type="match status" value="1"/>
</dbReference>
<evidence type="ECO:0000259" key="1">
    <source>
        <dbReference type="Pfam" id="PF00768"/>
    </source>
</evidence>
<feature type="domain" description="Peptidase S11 D-alanyl-D-alanine carboxypeptidase A N-terminal" evidence="1">
    <location>
        <begin position="47"/>
        <end position="302"/>
    </location>
</feature>